<dbReference type="GO" id="GO:0006352">
    <property type="term" value="P:DNA-templated transcription initiation"/>
    <property type="evidence" value="ECO:0007669"/>
    <property type="project" value="InterPro"/>
</dbReference>
<evidence type="ECO:0000313" key="8">
    <source>
        <dbReference type="Proteomes" id="UP000037540"/>
    </source>
</evidence>
<organism evidence="7 8">
    <name type="scientific">Clostridium botulinum</name>
    <dbReference type="NCBI Taxonomy" id="1491"/>
    <lineage>
        <taxon>Bacteria</taxon>
        <taxon>Bacillati</taxon>
        <taxon>Bacillota</taxon>
        <taxon>Clostridia</taxon>
        <taxon>Eubacteriales</taxon>
        <taxon>Clostridiaceae</taxon>
        <taxon>Clostridium</taxon>
    </lineage>
</organism>
<protein>
    <recommendedName>
        <fullName evidence="9">RNA polymerase sigma factor</fullName>
    </recommendedName>
</protein>
<dbReference type="Pfam" id="PF04542">
    <property type="entry name" value="Sigma70_r2"/>
    <property type="match status" value="1"/>
</dbReference>
<dbReference type="NCBIfam" id="TIGR02937">
    <property type="entry name" value="sigma70-ECF"/>
    <property type="match status" value="1"/>
</dbReference>
<evidence type="ECO:0000256" key="1">
    <source>
        <dbReference type="ARBA" id="ARBA00010641"/>
    </source>
</evidence>
<dbReference type="GO" id="GO:0003677">
    <property type="term" value="F:DNA binding"/>
    <property type="evidence" value="ECO:0007669"/>
    <property type="project" value="InterPro"/>
</dbReference>
<comment type="similarity">
    <text evidence="1">Belongs to the sigma-70 factor family. ECF subfamily.</text>
</comment>
<gene>
    <name evidence="7" type="ORF">ADU74_13045</name>
</gene>
<dbReference type="Pfam" id="PF08281">
    <property type="entry name" value="Sigma70_r4_2"/>
    <property type="match status" value="1"/>
</dbReference>
<dbReference type="InterPro" id="IPR036388">
    <property type="entry name" value="WH-like_DNA-bd_sf"/>
</dbReference>
<dbReference type="Gene3D" id="1.10.10.10">
    <property type="entry name" value="Winged helix-like DNA-binding domain superfamily/Winged helix DNA-binding domain"/>
    <property type="match status" value="1"/>
</dbReference>
<evidence type="ECO:0000256" key="2">
    <source>
        <dbReference type="ARBA" id="ARBA00023015"/>
    </source>
</evidence>
<dbReference type="Proteomes" id="UP000037540">
    <property type="component" value="Unassembled WGS sequence"/>
</dbReference>
<dbReference type="RefSeq" id="WP_019278575.1">
    <property type="nucleotide sequence ID" value="NZ_LGVP01000046.1"/>
</dbReference>
<evidence type="ECO:0000313" key="7">
    <source>
        <dbReference type="EMBL" id="KOA82806.1"/>
    </source>
</evidence>
<proteinExistence type="inferred from homology"/>
<dbReference type="Gene3D" id="1.10.1740.10">
    <property type="match status" value="1"/>
</dbReference>
<dbReference type="GO" id="GO:0016987">
    <property type="term" value="F:sigma factor activity"/>
    <property type="evidence" value="ECO:0007669"/>
    <property type="project" value="UniProtKB-KW"/>
</dbReference>
<feature type="domain" description="RNA polymerase sigma-70 region 2" evidence="5">
    <location>
        <begin position="21"/>
        <end position="79"/>
    </location>
</feature>
<evidence type="ECO:0000256" key="4">
    <source>
        <dbReference type="ARBA" id="ARBA00023163"/>
    </source>
</evidence>
<dbReference type="PANTHER" id="PTHR43133:SF51">
    <property type="entry name" value="RNA POLYMERASE SIGMA FACTOR"/>
    <property type="match status" value="1"/>
</dbReference>
<evidence type="ECO:0000259" key="5">
    <source>
        <dbReference type="Pfam" id="PF04542"/>
    </source>
</evidence>
<keyword evidence="2" id="KW-0805">Transcription regulation</keyword>
<name>A0A9Q1UWH6_CLOBO</name>
<dbReference type="AlphaFoldDB" id="A0A9Q1UWH6"/>
<dbReference type="InterPro" id="IPR007627">
    <property type="entry name" value="RNA_pol_sigma70_r2"/>
</dbReference>
<dbReference type="InterPro" id="IPR039425">
    <property type="entry name" value="RNA_pol_sigma-70-like"/>
</dbReference>
<dbReference type="EMBL" id="LGVR01000096">
    <property type="protein sequence ID" value="KOA82806.1"/>
    <property type="molecule type" value="Genomic_DNA"/>
</dbReference>
<dbReference type="SUPFAM" id="SSF88659">
    <property type="entry name" value="Sigma3 and sigma4 domains of RNA polymerase sigma factors"/>
    <property type="match status" value="1"/>
</dbReference>
<keyword evidence="4" id="KW-0804">Transcription</keyword>
<evidence type="ECO:0008006" key="9">
    <source>
        <dbReference type="Google" id="ProtNLM"/>
    </source>
</evidence>
<evidence type="ECO:0000259" key="6">
    <source>
        <dbReference type="Pfam" id="PF08281"/>
    </source>
</evidence>
<accession>A0A9Q1UWH6</accession>
<dbReference type="InterPro" id="IPR013249">
    <property type="entry name" value="RNA_pol_sigma70_r4_t2"/>
</dbReference>
<dbReference type="CDD" id="cd06171">
    <property type="entry name" value="Sigma70_r4"/>
    <property type="match status" value="1"/>
</dbReference>
<dbReference type="InterPro" id="IPR013324">
    <property type="entry name" value="RNA_pol_sigma_r3/r4-like"/>
</dbReference>
<dbReference type="InterPro" id="IPR014284">
    <property type="entry name" value="RNA_pol_sigma-70_dom"/>
</dbReference>
<comment type="caution">
    <text evidence="7">The sequence shown here is derived from an EMBL/GenBank/DDBJ whole genome shotgun (WGS) entry which is preliminary data.</text>
</comment>
<evidence type="ECO:0000256" key="3">
    <source>
        <dbReference type="ARBA" id="ARBA00023082"/>
    </source>
</evidence>
<keyword evidence="3" id="KW-0731">Sigma factor</keyword>
<feature type="domain" description="RNA polymerase sigma factor 70 region 4 type 2" evidence="6">
    <location>
        <begin position="114"/>
        <end position="165"/>
    </location>
</feature>
<dbReference type="InterPro" id="IPR013325">
    <property type="entry name" value="RNA_pol_sigma_r2"/>
</dbReference>
<sequence>MELINILERKHFEKHLFPIYKDLYKFIYSIMNNHYLTEDVFQETLVKAYEKINTIRDIRKFKTWIFSIAKNESLCWIKKYNIEILSEDSYLELLTCFSKNVPEELLLKSEMKVQIKKIIKVLKPVDQKIMYLKYYRDLTLNEISLMLDMNKNTVKTRHMRAKKKIYNHIVYDNNLYTFK</sequence>
<dbReference type="SUPFAM" id="SSF88946">
    <property type="entry name" value="Sigma2 domain of RNA polymerase sigma factors"/>
    <property type="match status" value="1"/>
</dbReference>
<reference evidence="7 8" key="1">
    <citation type="submission" date="2015-07" db="EMBL/GenBank/DDBJ databases">
        <title>Draft genome sequences of 17 French Clostridium botulinum group III.</title>
        <authorList>
            <person name="Woudstra C."/>
            <person name="Le Marechal C."/>
            <person name="Souillard R."/>
            <person name="Bayon-Auboyer M.-H."/>
            <person name="Dessouter D."/>
            <person name="Fach P."/>
        </authorList>
    </citation>
    <scope>NUCLEOTIDE SEQUENCE [LARGE SCALE GENOMIC DNA]</scope>
    <source>
        <strain evidence="7 8">12LNRI-CD</strain>
    </source>
</reference>
<dbReference type="PANTHER" id="PTHR43133">
    <property type="entry name" value="RNA POLYMERASE ECF-TYPE SIGMA FACTO"/>
    <property type="match status" value="1"/>
</dbReference>